<organism evidence="1 2">
    <name type="scientific">Hyalomma marginatum</name>
    <dbReference type="NCBI Taxonomy" id="34627"/>
    <lineage>
        <taxon>Eukaryota</taxon>
        <taxon>Metazoa</taxon>
        <taxon>Ecdysozoa</taxon>
        <taxon>Arthropoda</taxon>
        <taxon>Chelicerata</taxon>
        <taxon>Arachnida</taxon>
        <taxon>Acari</taxon>
        <taxon>Parasitiformes</taxon>
        <taxon>Ixodida</taxon>
        <taxon>Ixodoidea</taxon>
        <taxon>Ixodidae</taxon>
        <taxon>Hyalomminae</taxon>
        <taxon>Hyalomma</taxon>
    </lineage>
</organism>
<protein>
    <submittedName>
        <fullName evidence="1">Uncharacterized protein</fullName>
    </submittedName>
</protein>
<evidence type="ECO:0000313" key="2">
    <source>
        <dbReference type="Proteomes" id="UP000837675"/>
    </source>
</evidence>
<accession>A0A8S4C4E5</accession>
<sequence>MKTHHFRFQSNTEIVSKPSLLETVNILLVTIVKITGPHICRNTFDIIINSQRKDTVHFFTFYDIANTETIIYLDYDARKFLI</sequence>
<dbReference type="EMBL" id="CAJVAF010000352">
    <property type="protein sequence ID" value="CAG7600319.1"/>
    <property type="molecule type" value="Genomic_DNA"/>
</dbReference>
<gene>
    <name evidence="1" type="ORF">MHYMCMPASI_01172</name>
</gene>
<dbReference type="Proteomes" id="UP000837675">
    <property type="component" value="Unassembled WGS sequence"/>
</dbReference>
<comment type="caution">
    <text evidence="1">The sequence shown here is derived from an EMBL/GenBank/DDBJ whole genome shotgun (WGS) entry which is preliminary data.</text>
</comment>
<dbReference type="AlphaFoldDB" id="A0A8S4C4E5"/>
<keyword evidence="2" id="KW-1185">Reference proteome</keyword>
<name>A0A8S4C4E5_9ACAR</name>
<evidence type="ECO:0000313" key="1">
    <source>
        <dbReference type="EMBL" id="CAG7600319.1"/>
    </source>
</evidence>
<reference evidence="1" key="1">
    <citation type="submission" date="2021-06" db="EMBL/GenBank/DDBJ databases">
        <authorList>
            <person name="Nardi T."/>
            <person name="Nardi T."/>
        </authorList>
    </citation>
    <scope>NUCLEOTIDE SEQUENCE</scope>
</reference>
<proteinExistence type="predicted"/>